<comment type="caution">
    <text evidence="1">The sequence shown here is derived from an EMBL/GenBank/DDBJ whole genome shotgun (WGS) entry which is preliminary data.</text>
</comment>
<dbReference type="AlphaFoldDB" id="A0A6A8A7S0"/>
<proteinExistence type="predicted"/>
<accession>A0A6A8A7S0</accession>
<name>A0A6A8A7S0_9HYPH</name>
<evidence type="ECO:0000313" key="2">
    <source>
        <dbReference type="Proteomes" id="UP000435138"/>
    </source>
</evidence>
<sequence length="116" mass="13621">MPMIAPDMTNIPRDKIYEQFEVDRPAKIIFVEHHLSTKQNLRCLIRKMSIYGAELDVSPYLAVPSHFFLEILGIRDEIGCTLIRREEEKLTIGFNMLIDPEFLHHVIRLGFDADHW</sequence>
<protein>
    <recommendedName>
        <fullName evidence="3">PilZ domain-containing protein</fullName>
    </recommendedName>
</protein>
<evidence type="ECO:0000313" key="1">
    <source>
        <dbReference type="EMBL" id="MQY45690.1"/>
    </source>
</evidence>
<reference evidence="1 2" key="1">
    <citation type="submission" date="2019-11" db="EMBL/GenBank/DDBJ databases">
        <title>Genome analysis of Rhizobacterium cereale a novel genus and species isolated from maize roots in North Spain.</title>
        <authorList>
            <person name="Menendez E."/>
            <person name="Flores-Felix J.D."/>
            <person name="Ramirez-Bahena M.-H."/>
            <person name="Igual J.M."/>
            <person name="Garcia-Fraile P."/>
            <person name="Peix A."/>
            <person name="Velazquez E."/>
        </authorList>
    </citation>
    <scope>NUCLEOTIDE SEQUENCE [LARGE SCALE GENOMIC DNA]</scope>
    <source>
        <strain evidence="1 2">RZME27</strain>
    </source>
</reference>
<dbReference type="RefSeq" id="WP_153353210.1">
    <property type="nucleotide sequence ID" value="NZ_JAYKOO010000005.1"/>
</dbReference>
<organism evidence="1 2">
    <name type="scientific">Endobacterium cereale</name>
    <dbReference type="NCBI Taxonomy" id="2663029"/>
    <lineage>
        <taxon>Bacteria</taxon>
        <taxon>Pseudomonadati</taxon>
        <taxon>Pseudomonadota</taxon>
        <taxon>Alphaproteobacteria</taxon>
        <taxon>Hyphomicrobiales</taxon>
        <taxon>Rhizobiaceae</taxon>
        <taxon>Endobacterium</taxon>
    </lineage>
</organism>
<dbReference type="EMBL" id="WIXI01000036">
    <property type="protein sequence ID" value="MQY45690.1"/>
    <property type="molecule type" value="Genomic_DNA"/>
</dbReference>
<dbReference type="Proteomes" id="UP000435138">
    <property type="component" value="Unassembled WGS sequence"/>
</dbReference>
<gene>
    <name evidence="1" type="ORF">GAO09_06400</name>
</gene>
<keyword evidence="2" id="KW-1185">Reference proteome</keyword>
<evidence type="ECO:0008006" key="3">
    <source>
        <dbReference type="Google" id="ProtNLM"/>
    </source>
</evidence>